<dbReference type="GO" id="GO:0003677">
    <property type="term" value="F:DNA binding"/>
    <property type="evidence" value="ECO:0007669"/>
    <property type="project" value="InterPro"/>
</dbReference>
<sequence length="195" mass="20646">MEAQRVKIVDGGKLVIPAAMRRELGITTGDTVLVDVDDGELRVRSVPKALERARAILRNVGVRRSVSSKVVLDASALLCLLNDEPGADRVVDVLTRSIIGTANLAEVVSKLRDRGLSLDEVREALGGLHLDVRPLSPAQALIIGDLRPATKALGLSLGDRACLALAIDLQAEMFTTDGPLASADAGITITNVRSR</sequence>
<gene>
    <name evidence="2" type="ORF">WR25_02658</name>
</gene>
<dbReference type="InterPro" id="IPR037914">
    <property type="entry name" value="SpoVT-AbrB_sf"/>
</dbReference>
<evidence type="ECO:0000259" key="1">
    <source>
        <dbReference type="PROSITE" id="PS51740"/>
    </source>
</evidence>
<accession>A0A2A2K1J0</accession>
<dbReference type="Gene3D" id="3.40.50.1010">
    <property type="entry name" value="5'-nuclease"/>
    <property type="match status" value="1"/>
</dbReference>
<reference evidence="2 3" key="1">
    <citation type="journal article" date="2017" name="Curr. Biol.">
        <title>Genome architecture and evolution of a unichromosomal asexual nematode.</title>
        <authorList>
            <person name="Fradin H."/>
            <person name="Zegar C."/>
            <person name="Gutwein M."/>
            <person name="Lucas J."/>
            <person name="Kovtun M."/>
            <person name="Corcoran D."/>
            <person name="Baugh L.R."/>
            <person name="Kiontke K."/>
            <person name="Gunsalus K."/>
            <person name="Fitch D.H."/>
            <person name="Piano F."/>
        </authorList>
    </citation>
    <scope>NUCLEOTIDE SEQUENCE [LARGE SCALE GENOMIC DNA]</scope>
    <source>
        <strain evidence="2">PF1309</strain>
    </source>
</reference>
<comment type="caution">
    <text evidence="2">The sequence shown here is derived from an EMBL/GenBank/DDBJ whole genome shotgun (WGS) entry which is preliminary data.</text>
</comment>
<dbReference type="PROSITE" id="PS51740">
    <property type="entry name" value="SPOVT_ABRB"/>
    <property type="match status" value="1"/>
</dbReference>
<dbReference type="Pfam" id="PF01850">
    <property type="entry name" value="PIN"/>
    <property type="match status" value="1"/>
</dbReference>
<keyword evidence="3" id="KW-1185">Reference proteome</keyword>
<dbReference type="CDD" id="cd18682">
    <property type="entry name" value="PIN_VapC-like"/>
    <property type="match status" value="1"/>
</dbReference>
<organism evidence="2 3">
    <name type="scientific">Diploscapter pachys</name>
    <dbReference type="NCBI Taxonomy" id="2018661"/>
    <lineage>
        <taxon>Eukaryota</taxon>
        <taxon>Metazoa</taxon>
        <taxon>Ecdysozoa</taxon>
        <taxon>Nematoda</taxon>
        <taxon>Chromadorea</taxon>
        <taxon>Rhabditida</taxon>
        <taxon>Rhabditina</taxon>
        <taxon>Rhabditomorpha</taxon>
        <taxon>Rhabditoidea</taxon>
        <taxon>Rhabditidae</taxon>
        <taxon>Diploscapter</taxon>
    </lineage>
</organism>
<dbReference type="EMBL" id="LIAE01009882">
    <property type="protein sequence ID" value="PAV67788.1"/>
    <property type="molecule type" value="Genomic_DNA"/>
</dbReference>
<dbReference type="SMART" id="SM00966">
    <property type="entry name" value="SpoVT_AbrB"/>
    <property type="match status" value="1"/>
</dbReference>
<dbReference type="OrthoDB" id="10375444at2759"/>
<dbReference type="InterPro" id="IPR029060">
    <property type="entry name" value="PIN-like_dom_sf"/>
</dbReference>
<dbReference type="Pfam" id="PF04014">
    <property type="entry name" value="MazE_antitoxin"/>
    <property type="match status" value="1"/>
</dbReference>
<dbReference type="SUPFAM" id="SSF89447">
    <property type="entry name" value="AbrB/MazE/MraZ-like"/>
    <property type="match status" value="1"/>
</dbReference>
<protein>
    <recommendedName>
        <fullName evidence="1">SpoVT-AbrB domain-containing protein</fullName>
    </recommendedName>
</protein>
<dbReference type="InterPro" id="IPR002716">
    <property type="entry name" value="PIN_dom"/>
</dbReference>
<evidence type="ECO:0000313" key="3">
    <source>
        <dbReference type="Proteomes" id="UP000218231"/>
    </source>
</evidence>
<dbReference type="SUPFAM" id="SSF88723">
    <property type="entry name" value="PIN domain-like"/>
    <property type="match status" value="1"/>
</dbReference>
<feature type="domain" description="SpoVT-AbrB" evidence="1">
    <location>
        <begin position="3"/>
        <end position="48"/>
    </location>
</feature>
<dbReference type="Gene3D" id="2.10.260.10">
    <property type="match status" value="1"/>
</dbReference>
<dbReference type="AlphaFoldDB" id="A0A2A2K1J0"/>
<proteinExistence type="predicted"/>
<dbReference type="Proteomes" id="UP000218231">
    <property type="component" value="Unassembled WGS sequence"/>
</dbReference>
<dbReference type="InterPro" id="IPR007159">
    <property type="entry name" value="SpoVT-AbrB_dom"/>
</dbReference>
<name>A0A2A2K1J0_9BILA</name>
<evidence type="ECO:0000313" key="2">
    <source>
        <dbReference type="EMBL" id="PAV67788.1"/>
    </source>
</evidence>
<dbReference type="NCBIfam" id="TIGR01439">
    <property type="entry name" value="lp_hng_hel_AbrB"/>
    <property type="match status" value="1"/>
</dbReference>